<evidence type="ECO:0000313" key="2">
    <source>
        <dbReference type="EMBL" id="OGK30920.1"/>
    </source>
</evidence>
<feature type="transmembrane region" description="Helical" evidence="1">
    <location>
        <begin position="13"/>
        <end position="31"/>
    </location>
</feature>
<dbReference type="EMBL" id="MFZV01000039">
    <property type="protein sequence ID" value="OGK30920.1"/>
    <property type="molecule type" value="Genomic_DNA"/>
</dbReference>
<dbReference type="AlphaFoldDB" id="A0A1F7HI63"/>
<keyword evidence="1" id="KW-0812">Transmembrane</keyword>
<sequence>MTLNKLKELIQKFGPFVLLGVIIFFILFYSVKIGLTIYRSRKGEVIVLNPVFGVINKPQVEDVKTSEGLKFQIDTIEGKPVTATKSANVYFLPPSSTKFGYRDRITSMASQLGIINIDSYSLQANLARFQESTRNFTVDITNYNFNFNYDYSKDPDLFTRSIIPTSEEVQKEAVEILKSIQRYPSEFDTGTTKINYFLFNAEKNTKSQVARNIDANLVEVNFFRGLLDEIPTISKKYPNSTNYVSLAATDRDYLTIEAQIKFFERSVDQIGTYPLITGDQAYEELKAGRGIVVYNVNETNKNKVIKKMYIAYFEPSEYMEYLQPVYVFEGDDFAAFVWAINPEYISE</sequence>
<dbReference type="Proteomes" id="UP000177199">
    <property type="component" value="Unassembled WGS sequence"/>
</dbReference>
<protein>
    <submittedName>
        <fullName evidence="2">Uncharacterized protein</fullName>
    </submittedName>
</protein>
<evidence type="ECO:0000313" key="3">
    <source>
        <dbReference type="Proteomes" id="UP000177199"/>
    </source>
</evidence>
<keyword evidence="1" id="KW-0472">Membrane</keyword>
<keyword evidence="1" id="KW-1133">Transmembrane helix</keyword>
<evidence type="ECO:0000256" key="1">
    <source>
        <dbReference type="SAM" id="Phobius"/>
    </source>
</evidence>
<name>A0A1F7HI63_9BACT</name>
<gene>
    <name evidence="2" type="ORF">A3F29_02370</name>
</gene>
<accession>A0A1F7HI63</accession>
<proteinExistence type="predicted"/>
<organism evidence="2 3">
    <name type="scientific">Candidatus Roizmanbacteria bacterium RIFCSPHIGHO2_12_FULL_33_9</name>
    <dbReference type="NCBI Taxonomy" id="1802045"/>
    <lineage>
        <taxon>Bacteria</taxon>
        <taxon>Candidatus Roizmaniibacteriota</taxon>
    </lineage>
</organism>
<comment type="caution">
    <text evidence="2">The sequence shown here is derived from an EMBL/GenBank/DDBJ whole genome shotgun (WGS) entry which is preliminary data.</text>
</comment>
<reference evidence="2 3" key="1">
    <citation type="journal article" date="2016" name="Nat. Commun.">
        <title>Thousands of microbial genomes shed light on interconnected biogeochemical processes in an aquifer system.</title>
        <authorList>
            <person name="Anantharaman K."/>
            <person name="Brown C.T."/>
            <person name="Hug L.A."/>
            <person name="Sharon I."/>
            <person name="Castelle C.J."/>
            <person name="Probst A.J."/>
            <person name="Thomas B.C."/>
            <person name="Singh A."/>
            <person name="Wilkins M.J."/>
            <person name="Karaoz U."/>
            <person name="Brodie E.L."/>
            <person name="Williams K.H."/>
            <person name="Hubbard S.S."/>
            <person name="Banfield J.F."/>
        </authorList>
    </citation>
    <scope>NUCLEOTIDE SEQUENCE [LARGE SCALE GENOMIC DNA]</scope>
</reference>